<dbReference type="Gene3D" id="3.90.550.10">
    <property type="entry name" value="Spore Coat Polysaccharide Biosynthesis Protein SpsA, Chain A"/>
    <property type="match status" value="1"/>
</dbReference>
<dbReference type="Pfam" id="PF13632">
    <property type="entry name" value="Glyco_trans_2_3"/>
    <property type="match status" value="1"/>
</dbReference>
<dbReference type="STRING" id="1617427.UZ20_WS6002000303"/>
<dbReference type="InterPro" id="IPR029044">
    <property type="entry name" value="Nucleotide-diphossugar_trans"/>
</dbReference>
<feature type="domain" description="Glycosyltransferase 2-like" evidence="1">
    <location>
        <begin position="22"/>
        <end position="139"/>
    </location>
</feature>
<protein>
    <recommendedName>
        <fullName evidence="1">Glycosyltransferase 2-like domain-containing protein</fullName>
    </recommendedName>
</protein>
<evidence type="ECO:0000313" key="2">
    <source>
        <dbReference type="EMBL" id="KXK09735.1"/>
    </source>
</evidence>
<gene>
    <name evidence="2" type="ORF">UZ20_WS6002000303</name>
</gene>
<dbReference type="EMBL" id="JYPD01000012">
    <property type="protein sequence ID" value="KXK09735.1"/>
    <property type="molecule type" value="Genomic_DNA"/>
</dbReference>
<dbReference type="InterPro" id="IPR001173">
    <property type="entry name" value="Glyco_trans_2-like"/>
</dbReference>
<name>A0A136KJW7_9BACT</name>
<dbReference type="SUPFAM" id="SSF53448">
    <property type="entry name" value="Nucleotide-diphospho-sugar transferases"/>
    <property type="match status" value="1"/>
</dbReference>
<evidence type="ECO:0000259" key="1">
    <source>
        <dbReference type="Pfam" id="PF13632"/>
    </source>
</evidence>
<dbReference type="AlphaFoldDB" id="A0A136KJW7"/>
<organism evidence="2 3">
    <name type="scientific">candidate division WS6 bacterium OLB21</name>
    <dbReference type="NCBI Taxonomy" id="1617427"/>
    <lineage>
        <taxon>Bacteria</taxon>
        <taxon>Candidatus Dojkabacteria</taxon>
    </lineage>
</organism>
<reference evidence="2 3" key="1">
    <citation type="submission" date="2015-02" db="EMBL/GenBank/DDBJ databases">
        <title>Improved understanding of the partial-nitritation anammox process through 23 genomes representing the majority of the microbial community.</title>
        <authorList>
            <person name="Speth D.R."/>
            <person name="In T Zandt M."/>
            <person name="Guerrero Cruz S."/>
            <person name="Jetten M.S."/>
            <person name="Dutilh B.E."/>
        </authorList>
    </citation>
    <scope>NUCLEOTIDE SEQUENCE [LARGE SCALE GENOMIC DNA]</scope>
    <source>
        <strain evidence="2">OLB21</strain>
    </source>
</reference>
<comment type="caution">
    <text evidence="2">The sequence shown here is derived from an EMBL/GenBank/DDBJ whole genome shotgun (WGS) entry which is preliminary data.</text>
</comment>
<accession>A0A136KJW7</accession>
<proteinExistence type="predicted"/>
<evidence type="ECO:0000313" key="3">
    <source>
        <dbReference type="Proteomes" id="UP000070449"/>
    </source>
</evidence>
<dbReference type="Proteomes" id="UP000070449">
    <property type="component" value="Unassembled WGS sequence"/>
</dbReference>
<sequence length="220" mass="25154">MIGADLNKKNYGAKHSFGDCLYFVDDDFVLDERIVEEAIEQIKQGFDMVAVHNTSDGSVSFWAKVRKFERDMLKFAHSGISPRFLTRKAFMSVNGFNENMVAGEDYDIFNRLQEAGFKMSFINSEETHLGEPKRLADIAKKHFFYGSTLANKSSAGTPRKLTFWQKVPIKPAYVRNLPRFIKHPILSIGFIIYQIVRYTSAAFGYVFGKIASENSDQTFR</sequence>